<evidence type="ECO:0000313" key="4">
    <source>
        <dbReference type="EMBL" id="TGB15932.1"/>
    </source>
</evidence>
<evidence type="ECO:0000256" key="2">
    <source>
        <dbReference type="SAM" id="Phobius"/>
    </source>
</evidence>
<dbReference type="InterPro" id="IPR029046">
    <property type="entry name" value="LolA/LolB/LppX"/>
</dbReference>
<sequence length="416" mass="43196">MARIRPTQVAEDDFWEDERPVRRRKAFRYGLPVAVAGVAAATVGLVPALADSGSPDLPKISAEELIAKIATSDTQQLSGSVKIDTDLGFPALPGGGGFGGGSDSAATPTSKLPELAAGGHTLRVAFDGPDRQRVSILEEAAEYSLIRNGDQVWAYDSGSNTAYHATAPKKAPAKRGERPELPKDLKDATPQQLAKRALAAVDDTTEVKVDGTAKVAGRDAYQLAIIPRGDSTIGAVRIAVDADKGVPLKFTVTAKSGGKAAVDVRFTSVDFGKPTARGFEFTPPKGTKVTEQRDLDRAARKHGAGLDKGLPGLDAIGKGKGKGEHPDLKVIGEGWGSVAQLSLPGGGLPTGKHLSGKEAGPAGDLMDSLSSKVEGQFGSGRIFHTRLVNALVTEDGKVFVGAVGKDTLIDAANKAK</sequence>
<feature type="transmembrane region" description="Helical" evidence="2">
    <location>
        <begin position="29"/>
        <end position="50"/>
    </location>
</feature>
<dbReference type="OrthoDB" id="4822274at2"/>
<dbReference type="Gene3D" id="2.50.20.10">
    <property type="entry name" value="Lipoprotein localisation LolA/LolB/LppX"/>
    <property type="match status" value="1"/>
</dbReference>
<gene>
    <name evidence="4" type="ORF">E4099_06060</name>
</gene>
<dbReference type="Pfam" id="PF03888">
    <property type="entry name" value="MucB_RseB"/>
    <property type="match status" value="1"/>
</dbReference>
<feature type="region of interest" description="Disordered" evidence="1">
    <location>
        <begin position="164"/>
        <end position="184"/>
    </location>
</feature>
<keyword evidence="2" id="KW-0812">Transmembrane</keyword>
<dbReference type="Proteomes" id="UP000297948">
    <property type="component" value="Unassembled WGS sequence"/>
</dbReference>
<comment type="caution">
    <text evidence="4">The sequence shown here is derived from an EMBL/GenBank/DDBJ whole genome shotgun (WGS) entry which is preliminary data.</text>
</comment>
<dbReference type="InterPro" id="IPR033434">
    <property type="entry name" value="MucB/RseB_N"/>
</dbReference>
<dbReference type="PANTHER" id="PTHR37507:SF2">
    <property type="entry name" value="SPORULATION PROTEIN YDCC"/>
    <property type="match status" value="1"/>
</dbReference>
<keyword evidence="4" id="KW-0449">Lipoprotein</keyword>
<feature type="compositionally biased region" description="Basic and acidic residues" evidence="1">
    <location>
        <begin position="174"/>
        <end position="184"/>
    </location>
</feature>
<dbReference type="EMBL" id="SRID01000033">
    <property type="protein sequence ID" value="TGB15932.1"/>
    <property type="molecule type" value="Genomic_DNA"/>
</dbReference>
<dbReference type="SUPFAM" id="SSF89392">
    <property type="entry name" value="Prokaryotic lipoproteins and lipoprotein localization factors"/>
    <property type="match status" value="1"/>
</dbReference>
<keyword evidence="5" id="KW-1185">Reference proteome</keyword>
<protein>
    <submittedName>
        <fullName evidence="4">Outer membrane lipoprotein carrier protein LolA</fullName>
    </submittedName>
</protein>
<feature type="domain" description="MucB/RseB N-terminal" evidence="3">
    <location>
        <begin position="141"/>
        <end position="274"/>
    </location>
</feature>
<evidence type="ECO:0000259" key="3">
    <source>
        <dbReference type="Pfam" id="PF03888"/>
    </source>
</evidence>
<keyword evidence="2" id="KW-0472">Membrane</keyword>
<evidence type="ECO:0000256" key="1">
    <source>
        <dbReference type="SAM" id="MobiDB-lite"/>
    </source>
</evidence>
<evidence type="ECO:0000313" key="5">
    <source>
        <dbReference type="Proteomes" id="UP000297948"/>
    </source>
</evidence>
<proteinExistence type="predicted"/>
<dbReference type="PANTHER" id="PTHR37507">
    <property type="entry name" value="SPORULATION PROTEIN YDCC"/>
    <property type="match status" value="1"/>
</dbReference>
<name>A0A4Z0HB43_9ACTN</name>
<accession>A0A4Z0HB43</accession>
<dbReference type="InterPro" id="IPR052944">
    <property type="entry name" value="Sporulation_related"/>
</dbReference>
<reference evidence="4 5" key="1">
    <citation type="submission" date="2019-03" db="EMBL/GenBank/DDBJ databases">
        <authorList>
            <person name="Gonzalez-Pimentel J.L."/>
        </authorList>
    </citation>
    <scope>NUCLEOTIDE SEQUENCE [LARGE SCALE GENOMIC DNA]</scope>
    <source>
        <strain evidence="4 5">JCM 31289</strain>
    </source>
</reference>
<organism evidence="4 5">
    <name type="scientific">Streptomyces palmae</name>
    <dbReference type="NCBI Taxonomy" id="1701085"/>
    <lineage>
        <taxon>Bacteria</taxon>
        <taxon>Bacillati</taxon>
        <taxon>Actinomycetota</taxon>
        <taxon>Actinomycetes</taxon>
        <taxon>Kitasatosporales</taxon>
        <taxon>Streptomycetaceae</taxon>
        <taxon>Streptomyces</taxon>
    </lineage>
</organism>
<keyword evidence="2" id="KW-1133">Transmembrane helix</keyword>
<dbReference type="AlphaFoldDB" id="A0A4Z0HB43"/>
<dbReference type="RefSeq" id="WP_135337903.1">
    <property type="nucleotide sequence ID" value="NZ_JBHLTX010000036.1"/>
</dbReference>